<dbReference type="PANTHER" id="PTHR10799">
    <property type="entry name" value="SNF2/RAD54 HELICASE FAMILY"/>
    <property type="match status" value="1"/>
</dbReference>
<feature type="compositionally biased region" description="Low complexity" evidence="1">
    <location>
        <begin position="285"/>
        <end position="295"/>
    </location>
</feature>
<feature type="compositionally biased region" description="Pro residues" evidence="1">
    <location>
        <begin position="411"/>
        <end position="431"/>
    </location>
</feature>
<dbReference type="InterPro" id="IPR014001">
    <property type="entry name" value="Helicase_ATP-bd"/>
</dbReference>
<dbReference type="SUPFAM" id="SSF52540">
    <property type="entry name" value="P-loop containing nucleoside triphosphate hydrolases"/>
    <property type="match status" value="1"/>
</dbReference>
<dbReference type="SMART" id="SM00743">
    <property type="entry name" value="Agenet"/>
    <property type="match status" value="2"/>
</dbReference>
<organism evidence="3 4">
    <name type="scientific">Gonium pectorale</name>
    <name type="common">Green alga</name>
    <dbReference type="NCBI Taxonomy" id="33097"/>
    <lineage>
        <taxon>Eukaryota</taxon>
        <taxon>Viridiplantae</taxon>
        <taxon>Chlorophyta</taxon>
        <taxon>core chlorophytes</taxon>
        <taxon>Chlorophyceae</taxon>
        <taxon>CS clade</taxon>
        <taxon>Chlamydomonadales</taxon>
        <taxon>Volvocaceae</taxon>
        <taxon>Gonium</taxon>
    </lineage>
</organism>
<dbReference type="InterPro" id="IPR008395">
    <property type="entry name" value="Agenet-like_dom"/>
</dbReference>
<dbReference type="CDD" id="cd20405">
    <property type="entry name" value="Tudor_Agenet_AtDUF_rpt1_3"/>
    <property type="match status" value="1"/>
</dbReference>
<sequence>MLVVPNQLVEVCGDDEEGFVGSWCPAFVVGESERGKVLVQYLEFVDEEHGQPLREAVAARRVRPAPPPELARFKCMKEVKLADSVEAYQDDCWWQGAVVGLATAGVQVNLFDSDSDVIFVRDPAHLRPRAELSRGAWRRVAPKRSELKGLGLAGKDVDAALRALEAARPVPAGPPRLRAGSDGGAAAAAPKVQPPPAGKTLAAQTGHVERPRGSPWKARRSTGVRASEGPADAADGGASGSDPAAAGAAGLGTKLTAVAGEAAAAGAEAAARPQASLKRRREACAGADDSGAESGAEAEDQLCQSGGTAGAGAGGGGCGGDAEGYGQQEGHAQERAAGDAGPGPSSRAAAAAAAAAAVPRPRREGKSRLVYVDGHPVLKENMYGLHDEDTMVWQRGLQTGAAVLEGVALQPPAPRARPSPSRPKLPPGPRQHPPEYLARQEHNNAIRRDMQACEVGRARYLAQHLDKLRPFITQQVEARIQAIAAGPAPPSKPPVPVTQQPEEILALEGLSWMAAQFERGVNAILADEMGLGKTLQTITFLAHLKFVRHVEGPHLVVVPLSVMSSWMSEFKRWCPRLRVVRLHSTDTEERKRLVREVLGNPASFDVAVTTYDMINSQHFGNSLKHAVVWRYLVLDEGHKVLMLTGTPIQNNLHELYALLSFMYPDVFTDPSRFDAAFNLTKSKVDRAQLEAAHYLLRPFMLRRLKEEVEVALPPRLETRIACPLAAMQTFWYRRMLLRDGALLGQLEATEEGAGAAPAGGAGAGPSSAAGASTSGPSTSGSAASGSASWKKAMNLLMQLRKVCNHPFMFPDAEPDFDGETAPAELITGSGESRFPSLRWGRSRFLAPS</sequence>
<gene>
    <name evidence="3" type="ORF">GPECTOR_5g179</name>
</gene>
<feature type="compositionally biased region" description="Low complexity" evidence="1">
    <location>
        <begin position="226"/>
        <end position="246"/>
    </location>
</feature>
<dbReference type="Pfam" id="PF05641">
    <property type="entry name" value="Agenet"/>
    <property type="match status" value="1"/>
</dbReference>
<feature type="region of interest" description="Disordered" evidence="1">
    <location>
        <begin position="753"/>
        <end position="784"/>
    </location>
</feature>
<dbReference type="EMBL" id="LSYV01000006">
    <property type="protein sequence ID" value="KXZ54072.1"/>
    <property type="molecule type" value="Genomic_DNA"/>
</dbReference>
<feature type="compositionally biased region" description="Gly residues" evidence="1">
    <location>
        <begin position="307"/>
        <end position="323"/>
    </location>
</feature>
<protein>
    <recommendedName>
        <fullName evidence="2">Helicase ATP-binding domain-containing protein</fullName>
    </recommendedName>
</protein>
<dbReference type="InterPro" id="IPR038718">
    <property type="entry name" value="SNF2-like_sf"/>
</dbReference>
<dbReference type="SMART" id="SM00487">
    <property type="entry name" value="DEXDc"/>
    <property type="match status" value="1"/>
</dbReference>
<dbReference type="InterPro" id="IPR000330">
    <property type="entry name" value="SNF2_N"/>
</dbReference>
<comment type="caution">
    <text evidence="3">The sequence shown here is derived from an EMBL/GenBank/DDBJ whole genome shotgun (WGS) entry which is preliminary data.</text>
</comment>
<reference evidence="4" key="1">
    <citation type="journal article" date="2016" name="Nat. Commun.">
        <title>The Gonium pectorale genome demonstrates co-option of cell cycle regulation during the evolution of multicellularity.</title>
        <authorList>
            <person name="Hanschen E.R."/>
            <person name="Marriage T.N."/>
            <person name="Ferris P.J."/>
            <person name="Hamaji T."/>
            <person name="Toyoda A."/>
            <person name="Fujiyama A."/>
            <person name="Neme R."/>
            <person name="Noguchi H."/>
            <person name="Minakuchi Y."/>
            <person name="Suzuki M."/>
            <person name="Kawai-Toyooka H."/>
            <person name="Smith D.R."/>
            <person name="Sparks H."/>
            <person name="Anderson J."/>
            <person name="Bakaric R."/>
            <person name="Luria V."/>
            <person name="Karger A."/>
            <person name="Kirschner M.W."/>
            <person name="Durand P.M."/>
            <person name="Michod R.E."/>
            <person name="Nozaki H."/>
            <person name="Olson B.J."/>
        </authorList>
    </citation>
    <scope>NUCLEOTIDE SEQUENCE [LARGE SCALE GENOMIC DNA]</scope>
    <source>
        <strain evidence="4">NIES-2863</strain>
    </source>
</reference>
<accession>A0A150GWJ2</accession>
<evidence type="ECO:0000259" key="2">
    <source>
        <dbReference type="PROSITE" id="PS51192"/>
    </source>
</evidence>
<dbReference type="GO" id="GO:0005524">
    <property type="term" value="F:ATP binding"/>
    <property type="evidence" value="ECO:0007669"/>
    <property type="project" value="InterPro"/>
</dbReference>
<dbReference type="Proteomes" id="UP000075714">
    <property type="component" value="Unassembled WGS sequence"/>
</dbReference>
<feature type="region of interest" description="Disordered" evidence="1">
    <location>
        <begin position="410"/>
        <end position="435"/>
    </location>
</feature>
<proteinExistence type="predicted"/>
<feature type="domain" description="Helicase ATP-binding" evidence="2">
    <location>
        <begin position="514"/>
        <end position="665"/>
    </location>
</feature>
<feature type="compositionally biased region" description="Low complexity" evidence="1">
    <location>
        <begin position="764"/>
        <end position="784"/>
    </location>
</feature>
<feature type="region of interest" description="Disordered" evidence="1">
    <location>
        <begin position="170"/>
        <end position="246"/>
    </location>
</feature>
<feature type="compositionally biased region" description="Low complexity" evidence="1">
    <location>
        <begin position="338"/>
        <end position="359"/>
    </location>
</feature>
<evidence type="ECO:0000313" key="3">
    <source>
        <dbReference type="EMBL" id="KXZ54072.1"/>
    </source>
</evidence>
<dbReference type="PROSITE" id="PS51192">
    <property type="entry name" value="HELICASE_ATP_BIND_1"/>
    <property type="match status" value="1"/>
</dbReference>
<dbReference type="Gene3D" id="3.40.50.300">
    <property type="entry name" value="P-loop containing nucleotide triphosphate hydrolases"/>
    <property type="match status" value="1"/>
</dbReference>
<evidence type="ECO:0000256" key="1">
    <source>
        <dbReference type="SAM" id="MobiDB-lite"/>
    </source>
</evidence>
<evidence type="ECO:0000313" key="4">
    <source>
        <dbReference type="Proteomes" id="UP000075714"/>
    </source>
</evidence>
<dbReference type="Gene3D" id="3.40.50.10810">
    <property type="entry name" value="Tandem AAA-ATPase domain"/>
    <property type="match status" value="2"/>
</dbReference>
<dbReference type="OrthoDB" id="1899296at2759"/>
<dbReference type="STRING" id="33097.A0A150GWJ2"/>
<dbReference type="InterPro" id="IPR027417">
    <property type="entry name" value="P-loop_NTPase"/>
</dbReference>
<keyword evidence="4" id="KW-1185">Reference proteome</keyword>
<feature type="region of interest" description="Disordered" evidence="1">
    <location>
        <begin position="268"/>
        <end position="364"/>
    </location>
</feature>
<dbReference type="Pfam" id="PF00176">
    <property type="entry name" value="SNF2-rel_dom"/>
    <property type="match status" value="2"/>
</dbReference>
<name>A0A150GWJ2_GONPE</name>
<dbReference type="InterPro" id="IPR014002">
    <property type="entry name" value="Agenet_dom_plant"/>
</dbReference>
<dbReference type="AlphaFoldDB" id="A0A150GWJ2"/>